<dbReference type="InterPro" id="IPR057678">
    <property type="entry name" value="DUF7918"/>
</dbReference>
<evidence type="ECO:0000313" key="4">
    <source>
        <dbReference type="Proteomes" id="UP001212997"/>
    </source>
</evidence>
<sequence>MPKYMGFEAYVTDEKGEPLPEYKVEKFYDKNMATCYISSNVNQRFCIKAKSTTGLKKHMEWTYKVYVDGANVGARFCGPKDYAKFDAVIVSQDTSKPLVFGHLNMTDDDNQVGDAENQLDKLGTVQVSFSRFSRSGQSGSVENNSLSVKSQVIHERTKKAGCHQVVYVKPLYMRQRLTTFTPQSLGEPIPKVSKPVVMGTYLDLDSRPQFTFLFHYRSLDVLQAKEIAPRPKAAPRRKETNPGDHPNRAKGSSQGKRPAAEGTQLARKKQRVKKEDPDMLSQREEVENMRKQLKELQRKLRKAEANLDDSDDGIKREPSPISVPSFRRGKPIIVDLTNH</sequence>
<organism evidence="3 4">
    <name type="scientific">Meripilus lineatus</name>
    <dbReference type="NCBI Taxonomy" id="2056292"/>
    <lineage>
        <taxon>Eukaryota</taxon>
        <taxon>Fungi</taxon>
        <taxon>Dikarya</taxon>
        <taxon>Basidiomycota</taxon>
        <taxon>Agaricomycotina</taxon>
        <taxon>Agaricomycetes</taxon>
        <taxon>Polyporales</taxon>
        <taxon>Meripilaceae</taxon>
        <taxon>Meripilus</taxon>
    </lineage>
</organism>
<dbReference type="PANTHER" id="PTHR36223">
    <property type="entry name" value="BETA-LACTAMASE-TYPE TRANSPEPTIDASE FOLD DOMAIN CONTAINING PROTEIN"/>
    <property type="match status" value="1"/>
</dbReference>
<keyword evidence="4" id="KW-1185">Reference proteome</keyword>
<evidence type="ECO:0000256" key="1">
    <source>
        <dbReference type="SAM" id="MobiDB-lite"/>
    </source>
</evidence>
<feature type="region of interest" description="Disordered" evidence="1">
    <location>
        <begin position="227"/>
        <end position="339"/>
    </location>
</feature>
<dbReference type="Proteomes" id="UP001212997">
    <property type="component" value="Unassembled WGS sequence"/>
</dbReference>
<comment type="caution">
    <text evidence="3">The sequence shown here is derived from an EMBL/GenBank/DDBJ whole genome shotgun (WGS) entry which is preliminary data.</text>
</comment>
<feature type="compositionally biased region" description="Basic and acidic residues" evidence="1">
    <location>
        <begin position="273"/>
        <end position="305"/>
    </location>
</feature>
<dbReference type="Pfam" id="PF25534">
    <property type="entry name" value="DUF7918"/>
    <property type="match status" value="1"/>
</dbReference>
<proteinExistence type="predicted"/>
<evidence type="ECO:0000313" key="3">
    <source>
        <dbReference type="EMBL" id="KAJ3489972.1"/>
    </source>
</evidence>
<accession>A0AAD5V9J6</accession>
<gene>
    <name evidence="3" type="ORF">NLI96_g1758</name>
</gene>
<dbReference type="EMBL" id="JANAWD010000035">
    <property type="protein sequence ID" value="KAJ3489972.1"/>
    <property type="molecule type" value="Genomic_DNA"/>
</dbReference>
<reference evidence="3" key="1">
    <citation type="submission" date="2022-07" db="EMBL/GenBank/DDBJ databases">
        <title>Genome Sequence of Physisporinus lineatus.</title>
        <authorList>
            <person name="Buettner E."/>
        </authorList>
    </citation>
    <scope>NUCLEOTIDE SEQUENCE</scope>
    <source>
        <strain evidence="3">VT162</strain>
    </source>
</reference>
<dbReference type="AlphaFoldDB" id="A0AAD5V9J6"/>
<feature type="compositionally biased region" description="Basic and acidic residues" evidence="1">
    <location>
        <begin position="236"/>
        <end position="247"/>
    </location>
</feature>
<protein>
    <recommendedName>
        <fullName evidence="2">DUF7918 domain-containing protein</fullName>
    </recommendedName>
</protein>
<evidence type="ECO:0000259" key="2">
    <source>
        <dbReference type="Pfam" id="PF25534"/>
    </source>
</evidence>
<name>A0AAD5V9J6_9APHY</name>
<feature type="domain" description="DUF7918" evidence="2">
    <location>
        <begin position="15"/>
        <end position="230"/>
    </location>
</feature>
<dbReference type="PANTHER" id="PTHR36223:SF1">
    <property type="entry name" value="TRANSCRIPTION ELONGATION FACTOR EAF N-TERMINAL DOMAIN-CONTAINING PROTEIN"/>
    <property type="match status" value="1"/>
</dbReference>